<dbReference type="AlphaFoldDB" id="A0AAN8K213"/>
<organism evidence="2 3">
    <name type="scientific">Patella caerulea</name>
    <name type="common">Rayed Mediterranean limpet</name>
    <dbReference type="NCBI Taxonomy" id="87958"/>
    <lineage>
        <taxon>Eukaryota</taxon>
        <taxon>Metazoa</taxon>
        <taxon>Spiralia</taxon>
        <taxon>Lophotrochozoa</taxon>
        <taxon>Mollusca</taxon>
        <taxon>Gastropoda</taxon>
        <taxon>Patellogastropoda</taxon>
        <taxon>Patelloidea</taxon>
        <taxon>Patellidae</taxon>
        <taxon>Patella</taxon>
    </lineage>
</organism>
<dbReference type="GO" id="GO:0003824">
    <property type="term" value="F:catalytic activity"/>
    <property type="evidence" value="ECO:0007669"/>
    <property type="project" value="InterPro"/>
</dbReference>
<dbReference type="PROSITE" id="PS50878">
    <property type="entry name" value="RT_POL"/>
    <property type="match status" value="1"/>
</dbReference>
<dbReference type="InterPro" id="IPR036691">
    <property type="entry name" value="Endo/exonu/phosph_ase_sf"/>
</dbReference>
<dbReference type="CDD" id="cd01650">
    <property type="entry name" value="RT_nLTR_like"/>
    <property type="match status" value="1"/>
</dbReference>
<dbReference type="Pfam" id="PF03372">
    <property type="entry name" value="Exo_endo_phos"/>
    <property type="match status" value="1"/>
</dbReference>
<dbReference type="SUPFAM" id="SSF56219">
    <property type="entry name" value="DNase I-like"/>
    <property type="match status" value="1"/>
</dbReference>
<gene>
    <name evidence="2" type="ORF">SNE40_002964</name>
</gene>
<dbReference type="InterPro" id="IPR005135">
    <property type="entry name" value="Endo/exonuclease/phosphatase"/>
</dbReference>
<dbReference type="InterPro" id="IPR043502">
    <property type="entry name" value="DNA/RNA_pol_sf"/>
</dbReference>
<reference evidence="2 3" key="1">
    <citation type="submission" date="2024-01" db="EMBL/GenBank/DDBJ databases">
        <title>The genome of the rayed Mediterranean limpet Patella caerulea (Linnaeus, 1758).</title>
        <authorList>
            <person name="Anh-Thu Weber A."/>
            <person name="Halstead-Nussloch G."/>
        </authorList>
    </citation>
    <scope>NUCLEOTIDE SEQUENCE [LARGE SCALE GENOMIC DNA]</scope>
    <source>
        <strain evidence="2">AATW-2023a</strain>
        <tissue evidence="2">Whole specimen</tissue>
    </source>
</reference>
<keyword evidence="3" id="KW-1185">Reference proteome</keyword>
<evidence type="ECO:0000313" key="3">
    <source>
        <dbReference type="Proteomes" id="UP001347796"/>
    </source>
</evidence>
<protein>
    <recommendedName>
        <fullName evidence="1">Reverse transcriptase domain-containing protein</fullName>
    </recommendedName>
</protein>
<dbReference type="Proteomes" id="UP001347796">
    <property type="component" value="Unassembled WGS sequence"/>
</dbReference>
<accession>A0AAN8K213</accession>
<evidence type="ECO:0000259" key="1">
    <source>
        <dbReference type="PROSITE" id="PS50878"/>
    </source>
</evidence>
<sequence>MTIRITPNEQNSSLIYSRHELLQLRKNVTKCESSKFYHEIKGTAQVILKHKPTRRKPKHHIPTLITSRPDTHLKYSCNEPNSKNLIQIELQKSSNKSCQITTSTSFCLLNCRSVRNKTLDLNEFIQTNKLDLFALSETWLTETNDQSTLAELIPSGYSIHSVPRKTRGGGVALIFKSTIKSTKPKPTKFKSFECLDSFVTIKQKTIRIIIIYRPPGKSVDLFFNEFKSFLEDVTFSNCDLLVVGDFNFHYDNSNDPSSLKLKCLLDTFLLRQHVQSKTHVRGHTLDLVISRLCESFVGNLTVQESILSDHFPIFINLKIQPTDFSVQTRQTRNLKNLNSKQFLSELDNTQFHNIVNLENVDIKATHFNDILQSTFDKLYPVVLKHIRIRPKSEWFNDETLQAKRSRNKAERIWRNSKLQIHRELYQLEKLNFNRCVVGAKKSYYSDRIDNSDNKFKELFRISNALSDYNYGVTLLPESDTDQQLADKFSSYFLNKISTIRTNLALNSEDGISCNTNPTVLPPSLSSFSTVSEPELSKIITSCSSKSCSLDPIPTQFLKDCLPSLICVITNIINSSIRENIFPDTFKSAIIFPLIKKKSLDPEIEKNYRPVSNLSFISKLLERVISKQLTSHVRENNLLEPFQSAYRKFHSTETALVRVHNDILTALDNQNCILLILLDLSAAFDTVDHQILINRLETDFGITDNALKIIQSYITNRTQRVVVGQESSAECELKFGVPQGSVLGPILFSLYTSSLGSLVRKHGLEYHLYADDTQLYISFNPSNPDNFNISKIIIEQCIDSIKVWMSQNFLKLNDDKTEYLVIGSKFKLSKLDGDLSVRVGKSTISQSKSARNIGAIFDSNMNMECQINNICKTGYFHLRNIGKIKKYISIDATKSLIQALVISRLDNFNSLLSGVPKKSLDKLQKLQNSAARLITGSSKFNHITPILSNLHWLPIAYRIDYKILLLTFKCLNGLAPVYLSQLLNQYQPNRQLRSSSDNWLLCESNAKSSAGERSFAVKAPKLWNKLPLTVRSCESLQTFKSNLKTFLFTKAFY</sequence>
<name>A0AAN8K213_PATCE</name>
<dbReference type="InterPro" id="IPR000477">
    <property type="entry name" value="RT_dom"/>
</dbReference>
<evidence type="ECO:0000313" key="2">
    <source>
        <dbReference type="EMBL" id="KAK6191228.1"/>
    </source>
</evidence>
<feature type="domain" description="Reverse transcriptase" evidence="1">
    <location>
        <begin position="574"/>
        <end position="842"/>
    </location>
</feature>
<comment type="caution">
    <text evidence="2">The sequence shown here is derived from an EMBL/GenBank/DDBJ whole genome shotgun (WGS) entry which is preliminary data.</text>
</comment>
<dbReference type="Gene3D" id="3.60.10.10">
    <property type="entry name" value="Endonuclease/exonuclease/phosphatase"/>
    <property type="match status" value="1"/>
</dbReference>
<dbReference type="PANTHER" id="PTHR33332">
    <property type="entry name" value="REVERSE TRANSCRIPTASE DOMAIN-CONTAINING PROTEIN"/>
    <property type="match status" value="1"/>
</dbReference>
<proteinExistence type="predicted"/>
<dbReference type="EMBL" id="JAZGQO010000002">
    <property type="protein sequence ID" value="KAK6191228.1"/>
    <property type="molecule type" value="Genomic_DNA"/>
</dbReference>
<dbReference type="Pfam" id="PF00078">
    <property type="entry name" value="RVT_1"/>
    <property type="match status" value="1"/>
</dbReference>
<dbReference type="SUPFAM" id="SSF56672">
    <property type="entry name" value="DNA/RNA polymerases"/>
    <property type="match status" value="1"/>
</dbReference>